<accession>A0A7J7E1S5</accession>
<proteinExistence type="predicted"/>
<organism evidence="1 2">
    <name type="scientific">Tripterygium wilfordii</name>
    <name type="common">Thunder God vine</name>
    <dbReference type="NCBI Taxonomy" id="458696"/>
    <lineage>
        <taxon>Eukaryota</taxon>
        <taxon>Viridiplantae</taxon>
        <taxon>Streptophyta</taxon>
        <taxon>Embryophyta</taxon>
        <taxon>Tracheophyta</taxon>
        <taxon>Spermatophyta</taxon>
        <taxon>Magnoliopsida</taxon>
        <taxon>eudicotyledons</taxon>
        <taxon>Gunneridae</taxon>
        <taxon>Pentapetalae</taxon>
        <taxon>rosids</taxon>
        <taxon>fabids</taxon>
        <taxon>Celastrales</taxon>
        <taxon>Celastraceae</taxon>
        <taxon>Tripterygium</taxon>
    </lineage>
</organism>
<keyword evidence="2" id="KW-1185">Reference proteome</keyword>
<name>A0A7J7E1S5_TRIWF</name>
<reference evidence="1 2" key="1">
    <citation type="journal article" date="2020" name="Nat. Commun.">
        <title>Genome of Tripterygium wilfordii and identification of cytochrome P450 involved in triptolide biosynthesis.</title>
        <authorList>
            <person name="Tu L."/>
            <person name="Su P."/>
            <person name="Zhang Z."/>
            <person name="Gao L."/>
            <person name="Wang J."/>
            <person name="Hu T."/>
            <person name="Zhou J."/>
            <person name="Zhang Y."/>
            <person name="Zhao Y."/>
            <person name="Liu Y."/>
            <person name="Song Y."/>
            <person name="Tong Y."/>
            <person name="Lu Y."/>
            <person name="Yang J."/>
            <person name="Xu C."/>
            <person name="Jia M."/>
            <person name="Peters R.J."/>
            <person name="Huang L."/>
            <person name="Gao W."/>
        </authorList>
    </citation>
    <scope>NUCLEOTIDE SEQUENCE [LARGE SCALE GENOMIC DNA]</scope>
    <source>
        <strain evidence="2">cv. XIE 37</strain>
        <tissue evidence="1">Leaf</tissue>
    </source>
</reference>
<comment type="caution">
    <text evidence="1">The sequence shown here is derived from an EMBL/GenBank/DDBJ whole genome shotgun (WGS) entry which is preliminary data.</text>
</comment>
<evidence type="ECO:0000313" key="1">
    <source>
        <dbReference type="EMBL" id="KAF5752622.1"/>
    </source>
</evidence>
<dbReference type="EMBL" id="JAAARO010000001">
    <property type="protein sequence ID" value="KAF5752622.1"/>
    <property type="molecule type" value="Genomic_DNA"/>
</dbReference>
<sequence>MESRGVLMWVMKHLVVSNMDHKFCVRSFCAVGISDYLSPKRMFCLYLFEIKGFRKGGDFNQNGEAEGKNLHIQTRSCIVTWLEEEERYLSKELQEICLSCLSL</sequence>
<gene>
    <name evidence="1" type="ORF">HS088_TW01G00537</name>
</gene>
<dbReference type="AlphaFoldDB" id="A0A7J7E1S5"/>
<dbReference type="Proteomes" id="UP000593562">
    <property type="component" value="Unassembled WGS sequence"/>
</dbReference>
<dbReference type="InParanoid" id="A0A7J7E1S5"/>
<evidence type="ECO:0000313" key="2">
    <source>
        <dbReference type="Proteomes" id="UP000593562"/>
    </source>
</evidence>
<protein>
    <submittedName>
        <fullName evidence="1">Uncharacterized protein</fullName>
    </submittedName>
</protein>